<evidence type="ECO:0000313" key="2">
    <source>
        <dbReference type="EMBL" id="RTZ45894.1"/>
    </source>
</evidence>
<gene>
    <name evidence="2" type="ORF">EJ377_14255</name>
</gene>
<evidence type="ECO:0000313" key="3">
    <source>
        <dbReference type="Proteomes" id="UP000276953"/>
    </source>
</evidence>
<organism evidence="2 3">
    <name type="scientific">Chryseobacterium arthrosphaerae</name>
    <dbReference type="NCBI Taxonomy" id="651561"/>
    <lineage>
        <taxon>Bacteria</taxon>
        <taxon>Pseudomonadati</taxon>
        <taxon>Bacteroidota</taxon>
        <taxon>Flavobacteriia</taxon>
        <taxon>Flavobacteriales</taxon>
        <taxon>Weeksellaceae</taxon>
        <taxon>Chryseobacterium group</taxon>
        <taxon>Chryseobacterium</taxon>
    </lineage>
</organism>
<dbReference type="EMBL" id="RYFC01000003">
    <property type="protein sequence ID" value="RTZ45894.1"/>
    <property type="molecule type" value="Genomic_DNA"/>
</dbReference>
<dbReference type="PANTHER" id="PTHR34211">
    <property type="entry name" value="CALCINEURIN-LIKE METALLO-PHOSPHOESTERASE SUPERFAMILY PROTEIN"/>
    <property type="match status" value="1"/>
</dbReference>
<name>A0A432DS10_9FLAO</name>
<keyword evidence="1" id="KW-0472">Membrane</keyword>
<feature type="transmembrane region" description="Helical" evidence="1">
    <location>
        <begin position="6"/>
        <end position="25"/>
    </location>
</feature>
<protein>
    <submittedName>
        <fullName evidence="2">Uncharacterized protein</fullName>
    </submittedName>
</protein>
<sequence length="246" mass="28430">MKSIFFYLLLLVAVTFIIFYLKDYLYASRKVKIFKDSRGNYPYYFTPRRPVKWFDFTGLINSFKMVALSSDILSIIDKREVQTALGKDSGDELTDHDADESEKEFWFDFIADTGDGFDATTTVFFHLTRDTYTYSFKNEFDRDAGSEVEIRLKKGAALVVGGDLVYPVGSENSYRDRFKGPLRFVAPDRREPGPVLLATPGNHDWYDGLSAFFRLMCQKSKIGNYRTVQNRSYFAYSLRKNVHLLG</sequence>
<keyword evidence="1" id="KW-1133">Transmembrane helix</keyword>
<dbReference type="SUPFAM" id="SSF56300">
    <property type="entry name" value="Metallo-dependent phosphatases"/>
    <property type="match status" value="1"/>
</dbReference>
<dbReference type="PANTHER" id="PTHR34211:SF3">
    <property type="entry name" value="CALCINEURIN-LIKE METALLO-PHOSPHOESTERASE SUPERFAMILY PROTEIN"/>
    <property type="match status" value="1"/>
</dbReference>
<proteinExistence type="predicted"/>
<dbReference type="InterPro" id="IPR029052">
    <property type="entry name" value="Metallo-depent_PP-like"/>
</dbReference>
<dbReference type="Proteomes" id="UP000276953">
    <property type="component" value="Unassembled WGS sequence"/>
</dbReference>
<evidence type="ECO:0000256" key="1">
    <source>
        <dbReference type="SAM" id="Phobius"/>
    </source>
</evidence>
<comment type="caution">
    <text evidence="2">The sequence shown here is derived from an EMBL/GenBank/DDBJ whole genome shotgun (WGS) entry which is preliminary data.</text>
</comment>
<dbReference type="AlphaFoldDB" id="A0A432DS10"/>
<accession>A0A432DS10</accession>
<reference evidence="2 3" key="1">
    <citation type="submission" date="2018-12" db="EMBL/GenBank/DDBJ databases">
        <title>Draft Genome Sequence of Chryseobacterium arthrosphaerae strain ED882-96 Isolated from the Blood of a Patient with Liver Cirrhosis in Taiwan.</title>
        <authorList>
            <person name="Lin J.-N."/>
            <person name="Lai C.-H."/>
            <person name="Yang C.-H."/>
            <person name="Huang Y.-H."/>
        </authorList>
    </citation>
    <scope>NUCLEOTIDE SEQUENCE [LARGE SCALE GENOMIC DNA]</scope>
    <source>
        <strain evidence="2 3">ED882-96</strain>
    </source>
</reference>
<keyword evidence="1" id="KW-0812">Transmembrane</keyword>